<evidence type="ECO:0000313" key="9">
    <source>
        <dbReference type="Proteomes" id="UP000248057"/>
    </source>
</evidence>
<dbReference type="AlphaFoldDB" id="A0A2V3Y7Q6"/>
<gene>
    <name evidence="8" type="ORF">DFR60_10588</name>
</gene>
<dbReference type="InterPro" id="IPR003838">
    <property type="entry name" value="ABC3_permease_C"/>
</dbReference>
<comment type="caution">
    <text evidence="8">The sequence shown here is derived from an EMBL/GenBank/DDBJ whole genome shotgun (WGS) entry which is preliminary data.</text>
</comment>
<evidence type="ECO:0000256" key="3">
    <source>
        <dbReference type="ARBA" id="ARBA00022692"/>
    </source>
</evidence>
<feature type="transmembrane region" description="Helical" evidence="6">
    <location>
        <begin position="342"/>
        <end position="362"/>
    </location>
</feature>
<feature type="domain" description="ABC3 transporter permease C-terminal" evidence="7">
    <location>
        <begin position="646"/>
        <end position="764"/>
    </location>
</feature>
<evidence type="ECO:0000313" key="8">
    <source>
        <dbReference type="EMBL" id="PXX53601.1"/>
    </source>
</evidence>
<protein>
    <submittedName>
        <fullName evidence="8">Putative ABC transport system permease protein</fullName>
    </submittedName>
</protein>
<evidence type="ECO:0000256" key="4">
    <source>
        <dbReference type="ARBA" id="ARBA00022989"/>
    </source>
</evidence>
<sequence>MNYCRIIRNDVRKSRLTTMITTLFVALAAMLVSLAVILALNLAGALDRLMVQAETPHFMQMHSGPLDAEPLNSFASHHEAVDRYQILEFLNIDNGAIELNGQSLISSTQDNGFSTQSGAFDYLLDLDGAVISPAVGDIYVPVCYMQEAAMKTGDTVSVCGIPFRVAGFLRDSQMNSMLSSSKRFLVSPQDFERLRDLGTMEHLIEFRLKDLSALDAFAADYMAAGLPSNGPAVTYPLFRMLGALSDGMMIAVILLLGFLTVMIAFLCIRFTLLAQLEADYRELGVMKAIGLRVSDIKKLYLGKYAAIAAAGCTAGIVLSFLLKNLLLQNIRLNMGTGGNGPAALFLAPAGVLIVFFAILLYVNGVLGRLHKISASEAMRCGTGPMASGGAGRMALSHSHFSNVSIFLGIREVLLQKKLYGVNFTVLLFAAFLLVIPINLYTTMSSRGFVTYMGIGNCDLRIDLRQSDHLAEDAARIAREMEQDDSILRHTSLITKAFQVETPGGTVRNLLTELGDHRVFPVSYVKGQAPVSPDEIALSAMNAEELGKNPGDSLTLITGSGKQTMTVCGIYSDITNGGKTAKAAFPADSDNTVWAVIYAGLKDSSMLSQTVREYADTFPDTKVTDIRDYVAQTYGPTLNAIRMAAIAAAAVALALTGLITLLFVNMLTAKDRYSIAVMKASGFTAGDIRLQYISRFVLVSVCGVFAGILLANTVGGALASLVLSGFGAPTFRFAVNPVLSCLLCPLLMIYTAVSASLAGTKGVKKTAAGNEASNLRRCLQQDF</sequence>
<evidence type="ECO:0000256" key="5">
    <source>
        <dbReference type="ARBA" id="ARBA00023136"/>
    </source>
</evidence>
<feature type="domain" description="ABC3 transporter permease C-terminal" evidence="7">
    <location>
        <begin position="255"/>
        <end position="361"/>
    </location>
</feature>
<feature type="transmembrane region" description="Helical" evidence="6">
    <location>
        <begin position="301"/>
        <end position="322"/>
    </location>
</feature>
<feature type="transmembrane region" description="Helical" evidence="6">
    <location>
        <begin position="642"/>
        <end position="663"/>
    </location>
</feature>
<proteinExistence type="predicted"/>
<dbReference type="InterPro" id="IPR038766">
    <property type="entry name" value="Membrane_comp_ABC_pdt"/>
</dbReference>
<keyword evidence="4 6" id="KW-1133">Transmembrane helix</keyword>
<reference evidence="8 9" key="1">
    <citation type="submission" date="2018-05" db="EMBL/GenBank/DDBJ databases">
        <title>Genomic Encyclopedia of Type Strains, Phase IV (KMG-IV): sequencing the most valuable type-strain genomes for metagenomic binning, comparative biology and taxonomic classification.</title>
        <authorList>
            <person name="Goeker M."/>
        </authorList>
    </citation>
    <scope>NUCLEOTIDE SEQUENCE [LARGE SCALE GENOMIC DNA]</scope>
    <source>
        <strain evidence="8 9">DSM 24995</strain>
    </source>
</reference>
<feature type="transmembrane region" description="Helical" evidence="6">
    <location>
        <begin position="695"/>
        <end position="721"/>
    </location>
</feature>
<evidence type="ECO:0000259" key="7">
    <source>
        <dbReference type="Pfam" id="PF02687"/>
    </source>
</evidence>
<keyword evidence="9" id="KW-1185">Reference proteome</keyword>
<dbReference type="GO" id="GO:0005886">
    <property type="term" value="C:plasma membrane"/>
    <property type="evidence" value="ECO:0007669"/>
    <property type="project" value="UniProtKB-SubCell"/>
</dbReference>
<dbReference type="Proteomes" id="UP000248057">
    <property type="component" value="Unassembled WGS sequence"/>
</dbReference>
<dbReference type="PANTHER" id="PTHR30287:SF2">
    <property type="entry name" value="BLL1001 PROTEIN"/>
    <property type="match status" value="1"/>
</dbReference>
<dbReference type="EMBL" id="QJKD01000005">
    <property type="protein sequence ID" value="PXX53601.1"/>
    <property type="molecule type" value="Genomic_DNA"/>
</dbReference>
<name>A0A2V3Y7Q6_9FIRM</name>
<evidence type="ECO:0000256" key="1">
    <source>
        <dbReference type="ARBA" id="ARBA00004651"/>
    </source>
</evidence>
<evidence type="ECO:0000256" key="2">
    <source>
        <dbReference type="ARBA" id="ARBA00022475"/>
    </source>
</evidence>
<feature type="transmembrane region" description="Helical" evidence="6">
    <location>
        <begin position="248"/>
        <end position="272"/>
    </location>
</feature>
<keyword evidence="3 6" id="KW-0812">Transmembrane</keyword>
<accession>A0A2V3Y7Q6</accession>
<comment type="subcellular location">
    <subcellularLocation>
        <location evidence="1">Cell membrane</location>
        <topology evidence="1">Multi-pass membrane protein</topology>
    </subcellularLocation>
</comment>
<evidence type="ECO:0000256" key="6">
    <source>
        <dbReference type="SAM" id="Phobius"/>
    </source>
</evidence>
<dbReference type="RefSeq" id="WP_110322937.1">
    <property type="nucleotide sequence ID" value="NZ_QJKD01000005.1"/>
</dbReference>
<dbReference type="Pfam" id="PF02687">
    <property type="entry name" value="FtsX"/>
    <property type="match status" value="2"/>
</dbReference>
<keyword evidence="5 6" id="KW-0472">Membrane</keyword>
<keyword evidence="2" id="KW-1003">Cell membrane</keyword>
<feature type="transmembrane region" description="Helical" evidence="6">
    <location>
        <begin position="418"/>
        <end position="440"/>
    </location>
</feature>
<dbReference type="PANTHER" id="PTHR30287">
    <property type="entry name" value="MEMBRANE COMPONENT OF PREDICTED ABC SUPERFAMILY METABOLITE UPTAKE TRANSPORTER"/>
    <property type="match status" value="1"/>
</dbReference>
<feature type="transmembrane region" description="Helical" evidence="6">
    <location>
        <begin position="733"/>
        <end position="757"/>
    </location>
</feature>
<dbReference type="GeneID" id="86061483"/>
<organism evidence="8 9">
    <name type="scientific">Hungatella effluvii</name>
    <dbReference type="NCBI Taxonomy" id="1096246"/>
    <lineage>
        <taxon>Bacteria</taxon>
        <taxon>Bacillati</taxon>
        <taxon>Bacillota</taxon>
        <taxon>Clostridia</taxon>
        <taxon>Lachnospirales</taxon>
        <taxon>Lachnospiraceae</taxon>
        <taxon>Hungatella</taxon>
    </lineage>
</organism>